<dbReference type="EMBL" id="BMMT01000002">
    <property type="protein sequence ID" value="GGI76798.1"/>
    <property type="molecule type" value="Genomic_DNA"/>
</dbReference>
<feature type="region of interest" description="Disordered" evidence="1">
    <location>
        <begin position="313"/>
        <end position="389"/>
    </location>
</feature>
<protein>
    <recommendedName>
        <fullName evidence="2">Putative T7SS secretion signal domain-containing protein</fullName>
    </recommendedName>
</protein>
<organism evidence="3 4">
    <name type="scientific">Saccharopolyspora thermophila</name>
    <dbReference type="NCBI Taxonomy" id="89367"/>
    <lineage>
        <taxon>Bacteria</taxon>
        <taxon>Bacillati</taxon>
        <taxon>Actinomycetota</taxon>
        <taxon>Actinomycetes</taxon>
        <taxon>Pseudonocardiales</taxon>
        <taxon>Pseudonocardiaceae</taxon>
        <taxon>Saccharopolyspora</taxon>
    </lineage>
</organism>
<dbReference type="InterPro" id="IPR049082">
    <property type="entry name" value="T7SS_signal"/>
</dbReference>
<comment type="caution">
    <text evidence="3">The sequence shown here is derived from an EMBL/GenBank/DDBJ whole genome shotgun (WGS) entry which is preliminary data.</text>
</comment>
<gene>
    <name evidence="3" type="ORF">GCM10011581_12390</name>
</gene>
<dbReference type="AlphaFoldDB" id="A0A917NA39"/>
<evidence type="ECO:0000256" key="1">
    <source>
        <dbReference type="SAM" id="MobiDB-lite"/>
    </source>
</evidence>
<reference evidence="3 4" key="1">
    <citation type="journal article" date="2014" name="Int. J. Syst. Evol. Microbiol.">
        <title>Complete genome sequence of Corynebacterium casei LMG S-19264T (=DSM 44701T), isolated from a smear-ripened cheese.</title>
        <authorList>
            <consortium name="US DOE Joint Genome Institute (JGI-PGF)"/>
            <person name="Walter F."/>
            <person name="Albersmeier A."/>
            <person name="Kalinowski J."/>
            <person name="Ruckert C."/>
        </authorList>
    </citation>
    <scope>NUCLEOTIDE SEQUENCE [LARGE SCALE GENOMIC DNA]</scope>
    <source>
        <strain evidence="3 4">CGMCC 4.7206</strain>
    </source>
</reference>
<dbReference type="Proteomes" id="UP000597989">
    <property type="component" value="Unassembled WGS sequence"/>
</dbReference>
<evidence type="ECO:0000259" key="2">
    <source>
        <dbReference type="Pfam" id="PF21725"/>
    </source>
</evidence>
<evidence type="ECO:0000313" key="3">
    <source>
        <dbReference type="EMBL" id="GGI76798.1"/>
    </source>
</evidence>
<dbReference type="Pfam" id="PF21725">
    <property type="entry name" value="T7SS_signal"/>
    <property type="match status" value="1"/>
</dbReference>
<accession>A0A917NA39</accession>
<evidence type="ECO:0000313" key="4">
    <source>
        <dbReference type="Proteomes" id="UP000597989"/>
    </source>
</evidence>
<name>A0A917NA39_9PSEU</name>
<feature type="compositionally biased region" description="Polar residues" evidence="1">
    <location>
        <begin position="345"/>
        <end position="356"/>
    </location>
</feature>
<feature type="domain" description="Putative T7SS secretion signal" evidence="2">
    <location>
        <begin position="4"/>
        <end position="184"/>
    </location>
</feature>
<feature type="compositionally biased region" description="Basic and acidic residues" evidence="1">
    <location>
        <begin position="359"/>
        <end position="369"/>
    </location>
</feature>
<sequence>MTPELGTTNDPKALVPGDPDAVRATSAAMISYGDALHEAGDGLKRINTAEGWDGQAADQFRDAFDGEPTRWLEAGDAFHHAAGALDHYSGTLTWAQNEAASAIRLWNEGEAATRAAQVEHARAVDQAQQQAPPGAPVTLPFHDPGEAKRQAARDMLARARRQLAAAGEQAADVVGRARDKAPEKSWLGQALDTTGDAAGTAVNAVASFGNAAVQHPELLAGLVGGAALTAVSSIGMAGGVALDATGAGALAGGPLTYASGAGIVTGAGIIGSAAMALGAEAAGDDEVEVIDTTDEPPAPALPWEDPVVQEKLPDEWGEGRPNNKGVGHRWQDPTNEGNGVRIDQGNPNNSQPTQQVDHVIVRDNGKVIGRDGQPIPGAIRDYPEQSHIPLSEWKTWKQWNHP</sequence>
<dbReference type="RefSeq" id="WP_229679870.1">
    <property type="nucleotide sequence ID" value="NZ_BMMT01000002.1"/>
</dbReference>
<proteinExistence type="predicted"/>